<name>A0A151RYB7_CAJCA</name>
<dbReference type="Gramene" id="C.cajan_33576.t">
    <property type="protein sequence ID" value="C.cajan_33576.t"/>
    <property type="gene ID" value="C.cajan_33576"/>
</dbReference>
<accession>A0A151RYB7</accession>
<sequence length="71" mass="8530">SNPLLSLKVPIEKSTSQKRSRSQVPNILEKREKDRENEKDNNIWNAIKEIPNLYDKISFEEHSSWIYFKLR</sequence>
<organism evidence="2 3">
    <name type="scientific">Cajanus cajan</name>
    <name type="common">Pigeon pea</name>
    <name type="synonym">Cajanus indicus</name>
    <dbReference type="NCBI Taxonomy" id="3821"/>
    <lineage>
        <taxon>Eukaryota</taxon>
        <taxon>Viridiplantae</taxon>
        <taxon>Streptophyta</taxon>
        <taxon>Embryophyta</taxon>
        <taxon>Tracheophyta</taxon>
        <taxon>Spermatophyta</taxon>
        <taxon>Magnoliopsida</taxon>
        <taxon>eudicotyledons</taxon>
        <taxon>Gunneridae</taxon>
        <taxon>Pentapetalae</taxon>
        <taxon>rosids</taxon>
        <taxon>fabids</taxon>
        <taxon>Fabales</taxon>
        <taxon>Fabaceae</taxon>
        <taxon>Papilionoideae</taxon>
        <taxon>50 kb inversion clade</taxon>
        <taxon>NPAAA clade</taxon>
        <taxon>indigoferoid/millettioid clade</taxon>
        <taxon>Phaseoleae</taxon>
        <taxon>Cajanus</taxon>
    </lineage>
</organism>
<evidence type="ECO:0000256" key="1">
    <source>
        <dbReference type="SAM" id="MobiDB-lite"/>
    </source>
</evidence>
<gene>
    <name evidence="2" type="ORF">KK1_030815</name>
</gene>
<protein>
    <submittedName>
        <fullName evidence="2">Uncharacterized protein</fullName>
    </submittedName>
</protein>
<dbReference type="EMBL" id="KQ483524">
    <property type="protein sequence ID" value="KYP47545.1"/>
    <property type="molecule type" value="Genomic_DNA"/>
</dbReference>
<evidence type="ECO:0000313" key="3">
    <source>
        <dbReference type="Proteomes" id="UP000075243"/>
    </source>
</evidence>
<feature type="compositionally biased region" description="Basic and acidic residues" evidence="1">
    <location>
        <begin position="28"/>
        <end position="39"/>
    </location>
</feature>
<keyword evidence="3" id="KW-1185">Reference proteome</keyword>
<feature type="non-terminal residue" evidence="2">
    <location>
        <position position="1"/>
    </location>
</feature>
<reference evidence="2" key="1">
    <citation type="journal article" date="2012" name="Nat. Biotechnol.">
        <title>Draft genome sequence of pigeonpea (Cajanus cajan), an orphan legume crop of resource-poor farmers.</title>
        <authorList>
            <person name="Varshney R.K."/>
            <person name="Chen W."/>
            <person name="Li Y."/>
            <person name="Bharti A.K."/>
            <person name="Saxena R.K."/>
            <person name="Schlueter J.A."/>
            <person name="Donoghue M.T."/>
            <person name="Azam S."/>
            <person name="Fan G."/>
            <person name="Whaley A.M."/>
            <person name="Farmer A.D."/>
            <person name="Sheridan J."/>
            <person name="Iwata A."/>
            <person name="Tuteja R."/>
            <person name="Penmetsa R.V."/>
            <person name="Wu W."/>
            <person name="Upadhyaya H.D."/>
            <person name="Yang S.P."/>
            <person name="Shah T."/>
            <person name="Saxena K.B."/>
            <person name="Michael T."/>
            <person name="McCombie W.R."/>
            <person name="Yang B."/>
            <person name="Zhang G."/>
            <person name="Yang H."/>
            <person name="Wang J."/>
            <person name="Spillane C."/>
            <person name="Cook D.R."/>
            <person name="May G.D."/>
            <person name="Xu X."/>
            <person name="Jackson S.A."/>
        </authorList>
    </citation>
    <scope>NUCLEOTIDE SEQUENCE [LARGE SCALE GENOMIC DNA]</scope>
</reference>
<dbReference type="Proteomes" id="UP000075243">
    <property type="component" value="Unassembled WGS sequence"/>
</dbReference>
<feature type="region of interest" description="Disordered" evidence="1">
    <location>
        <begin position="1"/>
        <end position="39"/>
    </location>
</feature>
<dbReference type="AlphaFoldDB" id="A0A151RYB7"/>
<proteinExistence type="predicted"/>
<evidence type="ECO:0000313" key="2">
    <source>
        <dbReference type="EMBL" id="KYP47545.1"/>
    </source>
</evidence>